<dbReference type="InterPro" id="IPR029058">
    <property type="entry name" value="AB_hydrolase_fold"/>
</dbReference>
<keyword evidence="2" id="KW-1185">Reference proteome</keyword>
<dbReference type="SUPFAM" id="SSF53474">
    <property type="entry name" value="alpha/beta-Hydrolases"/>
    <property type="match status" value="1"/>
</dbReference>
<reference evidence="2" key="1">
    <citation type="journal article" date="2019" name="Int. J. Syst. Evol. Microbiol.">
        <title>The Global Catalogue of Microorganisms (GCM) 10K type strain sequencing project: providing services to taxonomists for standard genome sequencing and annotation.</title>
        <authorList>
            <consortium name="The Broad Institute Genomics Platform"/>
            <consortium name="The Broad Institute Genome Sequencing Center for Infectious Disease"/>
            <person name="Wu L."/>
            <person name="Ma J."/>
        </authorList>
    </citation>
    <scope>NUCLEOTIDE SEQUENCE [LARGE SCALE GENOMIC DNA]</scope>
    <source>
        <strain evidence="2">CGMCC 4.1782</strain>
    </source>
</reference>
<organism evidence="1 2">
    <name type="scientific">Pontibacter ruber</name>
    <dbReference type="NCBI Taxonomy" id="1343895"/>
    <lineage>
        <taxon>Bacteria</taxon>
        <taxon>Pseudomonadati</taxon>
        <taxon>Bacteroidota</taxon>
        <taxon>Cytophagia</taxon>
        <taxon>Cytophagales</taxon>
        <taxon>Hymenobacteraceae</taxon>
        <taxon>Pontibacter</taxon>
    </lineage>
</organism>
<dbReference type="EMBL" id="JBHUIM010000003">
    <property type="protein sequence ID" value="MFD2248388.1"/>
    <property type="molecule type" value="Genomic_DNA"/>
</dbReference>
<protein>
    <submittedName>
        <fullName evidence="1">Dienelactone hydrolase family protein</fullName>
        <ecNumber evidence="1">3.1.-.-</ecNumber>
    </submittedName>
</protein>
<sequence length="226" mass="24770">MVKEIFNETVRIDLEKVSLPGDLIVPEHALGLVIFSHGSGSSRLSTRNRAVAKHLQQAGFATLLFDLLTPEEDQVYERRFDIPLLTKRLINTTYWVQKDKLTRDLNIGFFGASTGAASALGAAAGLGDIVKAVVSRGGRPDLASEVLPDVHAPTLLIVGGLDGPVIELNQQAYDLLLCIKDMEIVPDASHLFEEPGKLEMVAQLATDWFRKYLAPGKQHPLHQDKP</sequence>
<accession>A0ABW5D4A0</accession>
<keyword evidence="1" id="KW-0378">Hydrolase</keyword>
<dbReference type="Gene3D" id="3.40.50.1820">
    <property type="entry name" value="alpha/beta hydrolase"/>
    <property type="match status" value="1"/>
</dbReference>
<evidence type="ECO:0000313" key="2">
    <source>
        <dbReference type="Proteomes" id="UP001597374"/>
    </source>
</evidence>
<proteinExistence type="predicted"/>
<name>A0ABW5D4A0_9BACT</name>
<dbReference type="EC" id="3.1.-.-" evidence="1"/>
<comment type="caution">
    <text evidence="1">The sequence shown here is derived from an EMBL/GenBank/DDBJ whole genome shotgun (WGS) entry which is preliminary data.</text>
</comment>
<dbReference type="RefSeq" id="WP_250431628.1">
    <property type="nucleotide sequence ID" value="NZ_JALPRR010000004.1"/>
</dbReference>
<gene>
    <name evidence="1" type="ORF">ACFSKP_19130</name>
</gene>
<evidence type="ECO:0000313" key="1">
    <source>
        <dbReference type="EMBL" id="MFD2248388.1"/>
    </source>
</evidence>
<dbReference type="GO" id="GO:0016787">
    <property type="term" value="F:hydrolase activity"/>
    <property type="evidence" value="ECO:0007669"/>
    <property type="project" value="UniProtKB-KW"/>
</dbReference>
<dbReference type="Proteomes" id="UP001597374">
    <property type="component" value="Unassembled WGS sequence"/>
</dbReference>